<comment type="caution">
    <text evidence="1">The sequence shown here is derived from an EMBL/GenBank/DDBJ whole genome shotgun (WGS) entry which is preliminary data.</text>
</comment>
<sequence length="203" mass="22232">MQGQNIVGLRAQILENWRYAHPHGSEVVIVTSLNNSNNQYVATTCNAMITEDPGQGGDLLVKTSACPSYELTLLELLATTSEMVSQATVGKTAKTAAQSKEKVARDAVDKRDLEERMQCVRSAIDHAWEQLKPAGGPVDFPIRTRRLSDQVGYNVSAVRVGLYGMGETEELALIDLKGKMGSWIMALEWKKQANAKVQSAILQ</sequence>
<evidence type="ECO:0000313" key="1">
    <source>
        <dbReference type="EMBL" id="THX05654.1"/>
    </source>
</evidence>
<protein>
    <submittedName>
        <fullName evidence="1">Uncharacterized protein</fullName>
    </submittedName>
</protein>
<proteinExistence type="predicted"/>
<dbReference type="EMBL" id="QZAS01000026">
    <property type="protein sequence ID" value="THX05654.1"/>
    <property type="molecule type" value="Genomic_DNA"/>
</dbReference>
<organism evidence="1">
    <name type="scientific">Aureobasidium pullulans</name>
    <name type="common">Black yeast</name>
    <name type="synonym">Pullularia pullulans</name>
    <dbReference type="NCBI Taxonomy" id="5580"/>
    <lineage>
        <taxon>Eukaryota</taxon>
        <taxon>Fungi</taxon>
        <taxon>Dikarya</taxon>
        <taxon>Ascomycota</taxon>
        <taxon>Pezizomycotina</taxon>
        <taxon>Dothideomycetes</taxon>
        <taxon>Dothideomycetidae</taxon>
        <taxon>Dothideales</taxon>
        <taxon>Saccotheciaceae</taxon>
        <taxon>Aureobasidium</taxon>
    </lineage>
</organism>
<dbReference type="AlphaFoldDB" id="A0A4S9CI98"/>
<accession>A0A4S9CI98</accession>
<reference evidence="1" key="1">
    <citation type="submission" date="2018-10" db="EMBL/GenBank/DDBJ databases">
        <title>Fifty Aureobasidium pullulans genomes reveal a recombining polyextremotolerant generalist.</title>
        <authorList>
            <person name="Gostincar C."/>
            <person name="Turk M."/>
            <person name="Zajc J."/>
            <person name="Gunde-Cimerman N."/>
        </authorList>
    </citation>
    <scope>NUCLEOTIDE SEQUENCE [LARGE SCALE GENOMIC DNA]</scope>
    <source>
        <strain evidence="1">EXF-10085</strain>
    </source>
</reference>
<gene>
    <name evidence="1" type="ORF">D6D13_06997</name>
</gene>
<name>A0A4S9CI98_AURPU</name>